<dbReference type="Gene3D" id="1.10.238.10">
    <property type="entry name" value="EF-hand"/>
    <property type="match status" value="1"/>
</dbReference>
<name>A0A812IY64_SYMPI</name>
<protein>
    <recommendedName>
        <fullName evidence="5">Calmodulin</fullName>
    </recommendedName>
</protein>
<evidence type="ECO:0000313" key="3">
    <source>
        <dbReference type="EMBL" id="CAE7180467.1"/>
    </source>
</evidence>
<evidence type="ECO:0000256" key="2">
    <source>
        <dbReference type="SAM" id="MobiDB-lite"/>
    </source>
</evidence>
<reference evidence="3" key="1">
    <citation type="submission" date="2021-02" db="EMBL/GenBank/DDBJ databases">
        <authorList>
            <person name="Dougan E. K."/>
            <person name="Rhodes N."/>
            <person name="Thang M."/>
            <person name="Chan C."/>
        </authorList>
    </citation>
    <scope>NUCLEOTIDE SEQUENCE</scope>
</reference>
<gene>
    <name evidence="3" type="ORF">SPIL2461_LOCUS1049</name>
</gene>
<organism evidence="3 4">
    <name type="scientific">Symbiodinium pilosum</name>
    <name type="common">Dinoflagellate</name>
    <dbReference type="NCBI Taxonomy" id="2952"/>
    <lineage>
        <taxon>Eukaryota</taxon>
        <taxon>Sar</taxon>
        <taxon>Alveolata</taxon>
        <taxon>Dinophyceae</taxon>
        <taxon>Suessiales</taxon>
        <taxon>Symbiodiniaceae</taxon>
        <taxon>Symbiodinium</taxon>
    </lineage>
</organism>
<accession>A0A812IY64</accession>
<dbReference type="PROSITE" id="PS00018">
    <property type="entry name" value="EF_HAND_1"/>
    <property type="match status" value="1"/>
</dbReference>
<comment type="caution">
    <text evidence="3">The sequence shown here is derived from an EMBL/GenBank/DDBJ whole genome shotgun (WGS) entry which is preliminary data.</text>
</comment>
<sequence>MWYITGPKLAQRAARHAWQGDGKEEKISDAYARAGDERYPLDVQDFLKLLRRKCGSVVRAWRTALDKDGGSELEFCEFVSAVRQMGSGIGQNARSLWFNLDVDQSGTLSLYDLDPTAAHALDKFRYLCTSRYGSINAAFEQLLDVKRSGVVTLQGFIDAVKELGYEPAVAEELFNWLRSRPGTLGLRKGDLEFLQKWENSKRDKKQKAGTLHVGWINRDPSAAVEYRKMADRLAEKHGQRRNQEQRVSETSFTATAMVISKAAAKVRGDSAQSSVDPAALEETRPQTPSAPSPRSPGKKGPKLEAPATTASMASSQETLGCYAMRLASDNENSCTKFLKYLLDRFGSLAAAWDAMEPAEVGEIRKSDFEFVVCFKLGYCRNTDARRLFEALPKKDSHRLTWRDLGLKPEEWLAFLTQKKWEKSLLMVEEMKKGDGDGARLALERHYHRAKLHGHQLQLEFGETPLKRHQNDELPKWCRPRSARTRLQRGAGTALAA</sequence>
<keyword evidence="4" id="KW-1185">Reference proteome</keyword>
<keyword evidence="1" id="KW-0106">Calcium</keyword>
<dbReference type="OrthoDB" id="410268at2759"/>
<evidence type="ECO:0000256" key="1">
    <source>
        <dbReference type="ARBA" id="ARBA00022837"/>
    </source>
</evidence>
<evidence type="ECO:0008006" key="5">
    <source>
        <dbReference type="Google" id="ProtNLM"/>
    </source>
</evidence>
<dbReference type="InterPro" id="IPR011992">
    <property type="entry name" value="EF-hand-dom_pair"/>
</dbReference>
<evidence type="ECO:0000313" key="4">
    <source>
        <dbReference type="Proteomes" id="UP000649617"/>
    </source>
</evidence>
<dbReference type="EMBL" id="CAJNIZ010001002">
    <property type="protein sequence ID" value="CAE7180467.1"/>
    <property type="molecule type" value="Genomic_DNA"/>
</dbReference>
<proteinExistence type="predicted"/>
<dbReference type="InterPro" id="IPR018247">
    <property type="entry name" value="EF_Hand_1_Ca_BS"/>
</dbReference>
<dbReference type="AlphaFoldDB" id="A0A812IY64"/>
<dbReference type="Proteomes" id="UP000649617">
    <property type="component" value="Unassembled WGS sequence"/>
</dbReference>
<feature type="region of interest" description="Disordered" evidence="2">
    <location>
        <begin position="266"/>
        <end position="311"/>
    </location>
</feature>
<dbReference type="SUPFAM" id="SSF47473">
    <property type="entry name" value="EF-hand"/>
    <property type="match status" value="1"/>
</dbReference>